<organism evidence="2 3">
    <name type="scientific">Cerrena zonata</name>
    <dbReference type="NCBI Taxonomy" id="2478898"/>
    <lineage>
        <taxon>Eukaryota</taxon>
        <taxon>Fungi</taxon>
        <taxon>Dikarya</taxon>
        <taxon>Basidiomycota</taxon>
        <taxon>Agaricomycotina</taxon>
        <taxon>Agaricomycetes</taxon>
        <taxon>Polyporales</taxon>
        <taxon>Cerrenaceae</taxon>
        <taxon>Cerrena</taxon>
    </lineage>
</organism>
<dbReference type="AlphaFoldDB" id="A0AAW0FJD9"/>
<name>A0AAW0FJD9_9APHY</name>
<evidence type="ECO:0000256" key="1">
    <source>
        <dbReference type="SAM" id="MobiDB-lite"/>
    </source>
</evidence>
<evidence type="ECO:0000313" key="2">
    <source>
        <dbReference type="EMBL" id="KAK7681555.1"/>
    </source>
</evidence>
<evidence type="ECO:0000313" key="3">
    <source>
        <dbReference type="Proteomes" id="UP001385951"/>
    </source>
</evidence>
<dbReference type="Proteomes" id="UP001385951">
    <property type="component" value="Unassembled WGS sequence"/>
</dbReference>
<dbReference type="EMBL" id="JASBNA010000040">
    <property type="protein sequence ID" value="KAK7681555.1"/>
    <property type="molecule type" value="Genomic_DNA"/>
</dbReference>
<accession>A0AAW0FJD9</accession>
<reference evidence="2 3" key="1">
    <citation type="submission" date="2022-09" db="EMBL/GenBank/DDBJ databases">
        <authorList>
            <person name="Palmer J.M."/>
        </authorList>
    </citation>
    <scope>NUCLEOTIDE SEQUENCE [LARGE SCALE GENOMIC DNA]</scope>
    <source>
        <strain evidence="2 3">DSM 7382</strain>
    </source>
</reference>
<feature type="compositionally biased region" description="Acidic residues" evidence="1">
    <location>
        <begin position="156"/>
        <end position="168"/>
    </location>
</feature>
<keyword evidence="3" id="KW-1185">Reference proteome</keyword>
<comment type="caution">
    <text evidence="2">The sequence shown here is derived from an EMBL/GenBank/DDBJ whole genome shotgun (WGS) entry which is preliminary data.</text>
</comment>
<feature type="compositionally biased region" description="Basic and acidic residues" evidence="1">
    <location>
        <begin position="135"/>
        <end position="150"/>
    </location>
</feature>
<feature type="region of interest" description="Disordered" evidence="1">
    <location>
        <begin position="135"/>
        <end position="168"/>
    </location>
</feature>
<sequence>MALTTQHTDPLSPSMALTTQHTDPPVIDALVKLRQLVYIGGEAVLKSALKVLEAVDESSRIRSISLLISGDSEADDWEQLDHILTDVKFKSLESVSTYNIHTSFLAELHSRDIATSIEPDETRSMGIVRINSWRKEMRDEQESSKDREGDSNEWFYDPDSEMVDTEVS</sequence>
<gene>
    <name evidence="2" type="ORF">QCA50_015287</name>
</gene>
<proteinExistence type="predicted"/>
<protein>
    <submittedName>
        <fullName evidence="2">Uncharacterized protein</fullName>
    </submittedName>
</protein>